<gene>
    <name evidence="4" type="primary">ephB</name>
    <name evidence="1" type="ORF">ERS007679_04392</name>
    <name evidence="3" type="ORF">ERS007720_04688</name>
    <name evidence="4" type="ORF">ERS007739_05621</name>
    <name evidence="2" type="ORF">ERS007741_04475</name>
</gene>
<dbReference type="EMBL" id="CSAJ01001090">
    <property type="protein sequence ID" value="COX57930.1"/>
    <property type="molecule type" value="Genomic_DNA"/>
</dbReference>
<evidence type="ECO:0000313" key="7">
    <source>
        <dbReference type="Proteomes" id="UP000045842"/>
    </source>
</evidence>
<dbReference type="Proteomes" id="UP000039021">
    <property type="component" value="Unassembled WGS sequence"/>
</dbReference>
<dbReference type="Proteomes" id="UP000045842">
    <property type="component" value="Unassembled WGS sequence"/>
</dbReference>
<dbReference type="EMBL" id="CSAD01001096">
    <property type="protein sequence ID" value="COW84996.1"/>
    <property type="molecule type" value="Genomic_DNA"/>
</dbReference>
<evidence type="ECO:0000313" key="1">
    <source>
        <dbReference type="EMBL" id="COW84996.1"/>
    </source>
</evidence>
<organism evidence="4 5">
    <name type="scientific">Mycobacterium tuberculosis</name>
    <dbReference type="NCBI Taxonomy" id="1773"/>
    <lineage>
        <taxon>Bacteria</taxon>
        <taxon>Bacillati</taxon>
        <taxon>Actinomycetota</taxon>
        <taxon>Actinomycetes</taxon>
        <taxon>Mycobacteriales</taxon>
        <taxon>Mycobacteriaceae</taxon>
        <taxon>Mycobacterium</taxon>
        <taxon>Mycobacterium tuberculosis complex</taxon>
    </lineage>
</organism>
<dbReference type="AlphaFoldDB" id="A0A655J2I2"/>
<dbReference type="GO" id="GO:0004301">
    <property type="term" value="F:epoxide hydrolase activity"/>
    <property type="evidence" value="ECO:0007669"/>
    <property type="project" value="UniProtKB-EC"/>
</dbReference>
<dbReference type="Proteomes" id="UP000048600">
    <property type="component" value="Unassembled WGS sequence"/>
</dbReference>
<dbReference type="EMBL" id="CHKL01000960">
    <property type="protein sequence ID" value="COX50434.1"/>
    <property type="molecule type" value="Genomic_DNA"/>
</dbReference>
<evidence type="ECO:0000313" key="8">
    <source>
        <dbReference type="Proteomes" id="UP000048600"/>
    </source>
</evidence>
<dbReference type="EMBL" id="CSBK01004892">
    <property type="protein sequence ID" value="CPC24351.1"/>
    <property type="molecule type" value="Genomic_DNA"/>
</dbReference>
<proteinExistence type="predicted"/>
<evidence type="ECO:0000313" key="3">
    <source>
        <dbReference type="EMBL" id="COX57930.1"/>
    </source>
</evidence>
<evidence type="ECO:0000313" key="5">
    <source>
        <dbReference type="Proteomes" id="UP000039021"/>
    </source>
</evidence>
<keyword evidence="4" id="KW-0378">Hydrolase</keyword>
<protein>
    <submittedName>
        <fullName evidence="4">Epoxide hydrolase EphB (Epoxide hydratase)</fullName>
        <ecNumber evidence="4">3.3.2.10</ecNumber>
    </submittedName>
</protein>
<evidence type="ECO:0000313" key="6">
    <source>
        <dbReference type="Proteomes" id="UP000044938"/>
    </source>
</evidence>
<evidence type="ECO:0000313" key="4">
    <source>
        <dbReference type="EMBL" id="CPC24351.1"/>
    </source>
</evidence>
<evidence type="ECO:0000313" key="2">
    <source>
        <dbReference type="EMBL" id="COX50434.1"/>
    </source>
</evidence>
<dbReference type="EC" id="3.3.2.10" evidence="4"/>
<name>A0A655J2I2_MYCTX</name>
<reference evidence="4" key="1">
    <citation type="submission" date="2015-03" db="EMBL/GenBank/DDBJ databases">
        <authorList>
            <consortium name="Pathogen Informatics"/>
            <person name="Murphy D."/>
        </authorList>
    </citation>
    <scope>NUCLEOTIDE SEQUENCE</scope>
    <source>
        <strain evidence="4">N09902308</strain>
    </source>
</reference>
<dbReference type="Proteomes" id="UP000044938">
    <property type="component" value="Unassembled WGS sequence"/>
</dbReference>
<dbReference type="Gene3D" id="3.40.50.1820">
    <property type="entry name" value="alpha/beta hydrolase"/>
    <property type="match status" value="1"/>
</dbReference>
<sequence>MPNYRGTHMIADVGHWIQQEAPEETNRLLLDFLGGLRP</sequence>
<reference evidence="5 6" key="2">
    <citation type="submission" date="2015-03" db="EMBL/GenBank/DDBJ databases">
        <authorList>
            <consortium name="Pathogen Informatics"/>
        </authorList>
    </citation>
    <scope>NUCLEOTIDE SEQUENCE [LARGE SCALE GENOMIC DNA]</scope>
    <source>
        <strain evidence="1 7">G09801536</strain>
        <strain evidence="3 6">M09401471</strain>
        <strain evidence="5">N09902308</strain>
        <strain evidence="2 8">P00601463</strain>
    </source>
</reference>
<dbReference type="SUPFAM" id="SSF53474">
    <property type="entry name" value="alpha/beta-Hydrolases"/>
    <property type="match status" value="1"/>
</dbReference>
<dbReference type="InterPro" id="IPR029058">
    <property type="entry name" value="AB_hydrolase_fold"/>
</dbReference>
<accession>A0A655J2I2</accession>